<evidence type="ECO:0000256" key="6">
    <source>
        <dbReference type="ARBA" id="ARBA00022723"/>
    </source>
</evidence>
<dbReference type="GO" id="GO:0005524">
    <property type="term" value="F:ATP binding"/>
    <property type="evidence" value="ECO:0007669"/>
    <property type="project" value="InterPro"/>
</dbReference>
<evidence type="ECO:0000256" key="4">
    <source>
        <dbReference type="ARBA" id="ARBA00006559"/>
    </source>
</evidence>
<dbReference type="SUPFAM" id="SSF56726">
    <property type="entry name" value="DNA topoisomerase IV, alpha subunit"/>
    <property type="match status" value="1"/>
</dbReference>
<feature type="domain" description="Spo11/DNA topoisomerase VI subunit A N-terminal" evidence="14">
    <location>
        <begin position="101"/>
        <end position="161"/>
    </location>
</feature>
<dbReference type="PROSITE" id="PS52041">
    <property type="entry name" value="TOPO_IIB"/>
    <property type="match status" value="1"/>
</dbReference>
<comment type="subcellular location">
    <subcellularLocation>
        <location evidence="3">Nucleus</location>
    </subcellularLocation>
</comment>
<proteinExistence type="inferred from homology"/>
<dbReference type="InterPro" id="IPR002815">
    <property type="entry name" value="Spo11/TopoVI_A"/>
</dbReference>
<comment type="cofactor">
    <cofactor evidence="2">
        <name>Mg(2+)</name>
        <dbReference type="ChEBI" id="CHEBI:18420"/>
    </cofactor>
</comment>
<keyword evidence="6" id="KW-0479">Metal-binding</keyword>
<organism evidence="16 17">
    <name type="scientific">Armillaria tabescens</name>
    <name type="common">Ringless honey mushroom</name>
    <name type="synonym">Agaricus tabescens</name>
    <dbReference type="NCBI Taxonomy" id="1929756"/>
    <lineage>
        <taxon>Eukaryota</taxon>
        <taxon>Fungi</taxon>
        <taxon>Dikarya</taxon>
        <taxon>Basidiomycota</taxon>
        <taxon>Agaricomycotina</taxon>
        <taxon>Agaricomycetes</taxon>
        <taxon>Agaricomycetidae</taxon>
        <taxon>Agaricales</taxon>
        <taxon>Marasmiineae</taxon>
        <taxon>Physalacriaceae</taxon>
        <taxon>Desarmillaria</taxon>
    </lineage>
</organism>
<evidence type="ECO:0000256" key="12">
    <source>
        <dbReference type="PROSITE-ProRule" id="PRU01385"/>
    </source>
</evidence>
<dbReference type="InterPro" id="IPR036078">
    <property type="entry name" value="Spo11/TopoVI_A_sf"/>
</dbReference>
<dbReference type="PRINTS" id="PR01551">
    <property type="entry name" value="SPO11HOMOLOG"/>
</dbReference>
<comment type="similarity">
    <text evidence="4 12">Belongs to the TOP6A family.</text>
</comment>
<reference evidence="16" key="1">
    <citation type="submission" date="2023-06" db="EMBL/GenBank/DDBJ databases">
        <authorList>
            <consortium name="Lawrence Berkeley National Laboratory"/>
            <person name="Ahrendt S."/>
            <person name="Sahu N."/>
            <person name="Indic B."/>
            <person name="Wong-Bajracharya J."/>
            <person name="Merenyi Z."/>
            <person name="Ke H.-M."/>
            <person name="Monk M."/>
            <person name="Kocsube S."/>
            <person name="Drula E."/>
            <person name="Lipzen A."/>
            <person name="Balint B."/>
            <person name="Henrissat B."/>
            <person name="Andreopoulos B."/>
            <person name="Martin F.M."/>
            <person name="Harder C.B."/>
            <person name="Rigling D."/>
            <person name="Ford K.L."/>
            <person name="Foster G.D."/>
            <person name="Pangilinan J."/>
            <person name="Papanicolaou A."/>
            <person name="Barry K."/>
            <person name="LaButti K."/>
            <person name="Viragh M."/>
            <person name="Koriabine M."/>
            <person name="Yan M."/>
            <person name="Riley R."/>
            <person name="Champramary S."/>
            <person name="Plett K.L."/>
            <person name="Tsai I.J."/>
            <person name="Slot J."/>
            <person name="Sipos G."/>
            <person name="Plett J."/>
            <person name="Nagy L.G."/>
            <person name="Grigoriev I.V."/>
        </authorList>
    </citation>
    <scope>NUCLEOTIDE SEQUENCE</scope>
    <source>
        <strain evidence="16">CCBAS 213</strain>
    </source>
</reference>
<name>A0AA39NLK7_ARMTA</name>
<dbReference type="EC" id="5.6.2.2" evidence="5"/>
<dbReference type="GeneID" id="85362802"/>
<evidence type="ECO:0000256" key="7">
    <source>
        <dbReference type="ARBA" id="ARBA00022842"/>
    </source>
</evidence>
<feature type="domain" description="Topoisomerase 6 subunit A/Spo11 TOPRIM" evidence="15">
    <location>
        <begin position="211"/>
        <end position="372"/>
    </location>
</feature>
<sequence length="441" mass="49144">MDSQIPANEDIEIEEGISDDEVESPDATQAMENMAISFLKQLDQIFDSDDDESSSEDDCPRTKSSIIRLQLADRTKHTPLGTTDTKFISYPRKCTTGSARPFAQLFRVLDSMHESVISGVPVTKRDIYYKDVPLLKTQRVVDNLVDDLAATFDLERSQLNVRATSKGLICGSSLTFHFNSGTSLCPSDTDGSLIPVGEDIRTFSLTEEISWVLIVEKDAIFQHLCRFQLTNHPSVPGRGLLITGKGYPDMATRHLVKTLSDNLPPSVPIMALVDSDAFGIDILSVYKYGSRALQHENYKLAAERVKWLGLWSSELATLGIDRDALIPISKHDEKKAFEMLRRQTKIPKRWRKELMHMLHSRRKAEIEILYTSHPVASPAYAPLPDMTSDHPSETTASGCSFSNLASDDPSPCSSQSTNSHPPLLQYLITKITSFVSSARHL</sequence>
<evidence type="ECO:0000256" key="5">
    <source>
        <dbReference type="ARBA" id="ARBA00012895"/>
    </source>
</evidence>
<dbReference type="GO" id="GO:0000706">
    <property type="term" value="P:meiotic DNA double-strand break processing"/>
    <property type="evidence" value="ECO:0007669"/>
    <property type="project" value="TreeGrafter"/>
</dbReference>
<dbReference type="InterPro" id="IPR036388">
    <property type="entry name" value="WH-like_DNA-bd_sf"/>
</dbReference>
<feature type="compositionally biased region" description="Acidic residues" evidence="13">
    <location>
        <begin position="9"/>
        <end position="22"/>
    </location>
</feature>
<dbReference type="AlphaFoldDB" id="A0AA39NLK7"/>
<accession>A0AA39NLK7</accession>
<feature type="compositionally biased region" description="Polar residues" evidence="13">
    <location>
        <begin position="393"/>
        <end position="419"/>
    </location>
</feature>
<comment type="caution">
    <text evidence="16">The sequence shown here is derived from an EMBL/GenBank/DDBJ whole genome shotgun (WGS) entry which is preliminary data.</text>
</comment>
<evidence type="ECO:0000256" key="2">
    <source>
        <dbReference type="ARBA" id="ARBA00001946"/>
    </source>
</evidence>
<dbReference type="EMBL" id="JAUEPS010000002">
    <property type="protein sequence ID" value="KAK0467708.1"/>
    <property type="molecule type" value="Genomic_DNA"/>
</dbReference>
<dbReference type="Pfam" id="PF21180">
    <property type="entry name" value="TOP6A-Spo11_Toprim"/>
    <property type="match status" value="1"/>
</dbReference>
<dbReference type="PRINTS" id="PR01550">
    <property type="entry name" value="TOP6AFAMILY"/>
</dbReference>
<feature type="active site" description="O-(5'-phospho-DNA)-tyrosine intermediate" evidence="12">
    <location>
        <position position="129"/>
    </location>
</feature>
<dbReference type="CDD" id="cd00223">
    <property type="entry name" value="TOPRIM_TopoIIB_SPO"/>
    <property type="match status" value="1"/>
</dbReference>
<evidence type="ECO:0000313" key="16">
    <source>
        <dbReference type="EMBL" id="KAK0467708.1"/>
    </source>
</evidence>
<dbReference type="PANTHER" id="PTHR10848">
    <property type="entry name" value="MEIOTIC RECOMBINATION PROTEIN SPO11"/>
    <property type="match status" value="1"/>
</dbReference>
<feature type="region of interest" description="Disordered" evidence="13">
    <location>
        <begin position="1"/>
        <end position="22"/>
    </location>
</feature>
<keyword evidence="9 12" id="KW-0238">DNA-binding</keyword>
<keyword evidence="8 12" id="KW-0799">Topoisomerase</keyword>
<dbReference type="GO" id="GO:0042138">
    <property type="term" value="P:meiotic DNA double-strand break formation"/>
    <property type="evidence" value="ECO:0007669"/>
    <property type="project" value="InterPro"/>
</dbReference>
<dbReference type="Pfam" id="PF04406">
    <property type="entry name" value="TP6A_N"/>
    <property type="match status" value="1"/>
</dbReference>
<dbReference type="InterPro" id="IPR034136">
    <property type="entry name" value="TOPRIM_Topo6A/Spo11"/>
</dbReference>
<keyword evidence="17" id="KW-1185">Reference proteome</keyword>
<keyword evidence="10 12" id="KW-0413">Isomerase</keyword>
<dbReference type="Gene3D" id="3.40.1360.10">
    <property type="match status" value="1"/>
</dbReference>
<keyword evidence="7" id="KW-0460">Magnesium</keyword>
<dbReference type="GO" id="GO:0000228">
    <property type="term" value="C:nuclear chromosome"/>
    <property type="evidence" value="ECO:0007669"/>
    <property type="project" value="TreeGrafter"/>
</dbReference>
<evidence type="ECO:0000256" key="10">
    <source>
        <dbReference type="ARBA" id="ARBA00023235"/>
    </source>
</evidence>
<evidence type="ECO:0000259" key="14">
    <source>
        <dbReference type="Pfam" id="PF04406"/>
    </source>
</evidence>
<evidence type="ECO:0000256" key="11">
    <source>
        <dbReference type="ARBA" id="ARBA00023242"/>
    </source>
</evidence>
<evidence type="ECO:0000256" key="3">
    <source>
        <dbReference type="ARBA" id="ARBA00004123"/>
    </source>
</evidence>
<comment type="catalytic activity">
    <reaction evidence="1 12">
        <text>ATP-dependent breakage, passage and rejoining of double-stranded DNA.</text>
        <dbReference type="EC" id="5.6.2.2"/>
    </reaction>
</comment>
<dbReference type="GO" id="GO:0003918">
    <property type="term" value="F:DNA topoisomerase type II (double strand cut, ATP-hydrolyzing) activity"/>
    <property type="evidence" value="ECO:0007669"/>
    <property type="project" value="UniProtKB-UniRule"/>
</dbReference>
<dbReference type="PANTHER" id="PTHR10848:SF0">
    <property type="entry name" value="MEIOTIC RECOMBINATION PROTEIN SPO11"/>
    <property type="match status" value="1"/>
</dbReference>
<evidence type="ECO:0000256" key="1">
    <source>
        <dbReference type="ARBA" id="ARBA00000185"/>
    </source>
</evidence>
<dbReference type="GO" id="GO:0003677">
    <property type="term" value="F:DNA binding"/>
    <property type="evidence" value="ECO:0007669"/>
    <property type="project" value="UniProtKB-UniRule"/>
</dbReference>
<dbReference type="RefSeq" id="XP_060337983.1">
    <property type="nucleotide sequence ID" value="XM_060479254.1"/>
</dbReference>
<protein>
    <recommendedName>
        <fullName evidence="5">DNA topoisomerase (ATP-hydrolyzing)</fullName>
        <ecNumber evidence="5">5.6.2.2</ecNumber>
    </recommendedName>
</protein>
<dbReference type="Proteomes" id="UP001175211">
    <property type="component" value="Unassembled WGS sequence"/>
</dbReference>
<dbReference type="InterPro" id="IPR013048">
    <property type="entry name" value="Meiotic_Spo11"/>
</dbReference>
<evidence type="ECO:0000259" key="15">
    <source>
        <dbReference type="Pfam" id="PF21180"/>
    </source>
</evidence>
<dbReference type="Gene3D" id="1.10.10.10">
    <property type="entry name" value="Winged helix-like DNA-binding domain superfamily/Winged helix DNA-binding domain"/>
    <property type="match status" value="1"/>
</dbReference>
<gene>
    <name evidence="16" type="ORF">EV420DRAFT_1684084</name>
</gene>
<dbReference type="GO" id="GO:0007131">
    <property type="term" value="P:reciprocal meiotic recombination"/>
    <property type="evidence" value="ECO:0007669"/>
    <property type="project" value="TreeGrafter"/>
</dbReference>
<evidence type="ECO:0000313" key="17">
    <source>
        <dbReference type="Proteomes" id="UP001175211"/>
    </source>
</evidence>
<dbReference type="InterPro" id="IPR013049">
    <property type="entry name" value="Spo11/TopoVI_A_N"/>
</dbReference>
<evidence type="ECO:0000256" key="9">
    <source>
        <dbReference type="ARBA" id="ARBA00023125"/>
    </source>
</evidence>
<feature type="region of interest" description="Disordered" evidence="13">
    <location>
        <begin position="381"/>
        <end position="419"/>
    </location>
</feature>
<evidence type="ECO:0000256" key="8">
    <source>
        <dbReference type="ARBA" id="ARBA00023029"/>
    </source>
</evidence>
<keyword evidence="11" id="KW-0539">Nucleus</keyword>
<evidence type="ECO:0000256" key="13">
    <source>
        <dbReference type="SAM" id="MobiDB-lite"/>
    </source>
</evidence>
<dbReference type="GO" id="GO:0046872">
    <property type="term" value="F:metal ion binding"/>
    <property type="evidence" value="ECO:0007669"/>
    <property type="project" value="UniProtKB-KW"/>
</dbReference>